<dbReference type="Proteomes" id="UP000007266">
    <property type="component" value="Linkage group 10"/>
</dbReference>
<dbReference type="InParanoid" id="D7EI48"/>
<organism evidence="1 2">
    <name type="scientific">Tribolium castaneum</name>
    <name type="common">Red flour beetle</name>
    <dbReference type="NCBI Taxonomy" id="7070"/>
    <lineage>
        <taxon>Eukaryota</taxon>
        <taxon>Metazoa</taxon>
        <taxon>Ecdysozoa</taxon>
        <taxon>Arthropoda</taxon>
        <taxon>Hexapoda</taxon>
        <taxon>Insecta</taxon>
        <taxon>Pterygota</taxon>
        <taxon>Neoptera</taxon>
        <taxon>Endopterygota</taxon>
        <taxon>Coleoptera</taxon>
        <taxon>Polyphaga</taxon>
        <taxon>Cucujiformia</taxon>
        <taxon>Tenebrionidae</taxon>
        <taxon>Tenebrionidae incertae sedis</taxon>
        <taxon>Tribolium</taxon>
    </lineage>
</organism>
<evidence type="ECO:0000313" key="2">
    <source>
        <dbReference type="Proteomes" id="UP000007266"/>
    </source>
</evidence>
<dbReference type="HOGENOM" id="CLU_2592885_0_0_1"/>
<reference evidence="1 2" key="1">
    <citation type="journal article" date="2008" name="Nature">
        <title>The genome of the model beetle and pest Tribolium castaneum.</title>
        <authorList>
            <consortium name="Tribolium Genome Sequencing Consortium"/>
            <person name="Richards S."/>
            <person name="Gibbs R.A."/>
            <person name="Weinstock G.M."/>
            <person name="Brown S.J."/>
            <person name="Denell R."/>
            <person name="Beeman R.W."/>
            <person name="Gibbs R."/>
            <person name="Beeman R.W."/>
            <person name="Brown S.J."/>
            <person name="Bucher G."/>
            <person name="Friedrich M."/>
            <person name="Grimmelikhuijzen C.J."/>
            <person name="Klingler M."/>
            <person name="Lorenzen M."/>
            <person name="Richards S."/>
            <person name="Roth S."/>
            <person name="Schroder R."/>
            <person name="Tautz D."/>
            <person name="Zdobnov E.M."/>
            <person name="Muzny D."/>
            <person name="Gibbs R.A."/>
            <person name="Weinstock G.M."/>
            <person name="Attaway T."/>
            <person name="Bell S."/>
            <person name="Buhay C.J."/>
            <person name="Chandrabose M.N."/>
            <person name="Chavez D."/>
            <person name="Clerk-Blankenburg K.P."/>
            <person name="Cree A."/>
            <person name="Dao M."/>
            <person name="Davis C."/>
            <person name="Chacko J."/>
            <person name="Dinh H."/>
            <person name="Dugan-Rocha S."/>
            <person name="Fowler G."/>
            <person name="Garner T.T."/>
            <person name="Garnes J."/>
            <person name="Gnirke A."/>
            <person name="Hawes A."/>
            <person name="Hernandez J."/>
            <person name="Hines S."/>
            <person name="Holder M."/>
            <person name="Hume J."/>
            <person name="Jhangiani S.N."/>
            <person name="Joshi V."/>
            <person name="Khan Z.M."/>
            <person name="Jackson L."/>
            <person name="Kovar C."/>
            <person name="Kowis A."/>
            <person name="Lee S."/>
            <person name="Lewis L.R."/>
            <person name="Margolis J."/>
            <person name="Morgan M."/>
            <person name="Nazareth L.V."/>
            <person name="Nguyen N."/>
            <person name="Okwuonu G."/>
            <person name="Parker D."/>
            <person name="Richards S."/>
            <person name="Ruiz S.J."/>
            <person name="Santibanez J."/>
            <person name="Savard J."/>
            <person name="Scherer S.E."/>
            <person name="Schneider B."/>
            <person name="Sodergren E."/>
            <person name="Tautz D."/>
            <person name="Vattahil S."/>
            <person name="Villasana D."/>
            <person name="White C.S."/>
            <person name="Wright R."/>
            <person name="Park Y."/>
            <person name="Beeman R.W."/>
            <person name="Lord J."/>
            <person name="Oppert B."/>
            <person name="Lorenzen M."/>
            <person name="Brown S."/>
            <person name="Wang L."/>
            <person name="Savard J."/>
            <person name="Tautz D."/>
            <person name="Richards S."/>
            <person name="Weinstock G."/>
            <person name="Gibbs R.A."/>
            <person name="Liu Y."/>
            <person name="Worley K."/>
            <person name="Weinstock G."/>
            <person name="Elsik C.G."/>
            <person name="Reese J.T."/>
            <person name="Elhaik E."/>
            <person name="Landan G."/>
            <person name="Graur D."/>
            <person name="Arensburger P."/>
            <person name="Atkinson P."/>
            <person name="Beeman R.W."/>
            <person name="Beidler J."/>
            <person name="Brown S.J."/>
            <person name="Demuth J.P."/>
            <person name="Drury D.W."/>
            <person name="Du Y.Z."/>
            <person name="Fujiwara H."/>
            <person name="Lorenzen M."/>
            <person name="Maselli V."/>
            <person name="Osanai M."/>
            <person name="Park Y."/>
            <person name="Robertson H.M."/>
            <person name="Tu Z."/>
            <person name="Wang J.J."/>
            <person name="Wang S."/>
            <person name="Richards S."/>
            <person name="Song H."/>
            <person name="Zhang L."/>
            <person name="Sodergren E."/>
            <person name="Werner D."/>
            <person name="Stanke M."/>
            <person name="Morgenstern B."/>
            <person name="Solovyev V."/>
            <person name="Kosarev P."/>
            <person name="Brown G."/>
            <person name="Chen H.C."/>
            <person name="Ermolaeva O."/>
            <person name="Hlavina W."/>
            <person name="Kapustin Y."/>
            <person name="Kiryutin B."/>
            <person name="Kitts P."/>
            <person name="Maglott D."/>
            <person name="Pruitt K."/>
            <person name="Sapojnikov V."/>
            <person name="Souvorov A."/>
            <person name="Mackey A.J."/>
            <person name="Waterhouse R.M."/>
            <person name="Wyder S."/>
            <person name="Zdobnov E.M."/>
            <person name="Zdobnov E.M."/>
            <person name="Wyder S."/>
            <person name="Kriventseva E.V."/>
            <person name="Kadowaki T."/>
            <person name="Bork P."/>
            <person name="Aranda M."/>
            <person name="Bao R."/>
            <person name="Beermann A."/>
            <person name="Berns N."/>
            <person name="Bolognesi R."/>
            <person name="Bonneton F."/>
            <person name="Bopp D."/>
            <person name="Brown S.J."/>
            <person name="Bucher G."/>
            <person name="Butts T."/>
            <person name="Chaumot A."/>
            <person name="Denell R.E."/>
            <person name="Ferrier D.E."/>
            <person name="Friedrich M."/>
            <person name="Gordon C.M."/>
            <person name="Jindra M."/>
            <person name="Klingler M."/>
            <person name="Lan Q."/>
            <person name="Lattorff H.M."/>
            <person name="Laudet V."/>
            <person name="von Levetsow C."/>
            <person name="Liu Z."/>
            <person name="Lutz R."/>
            <person name="Lynch J.A."/>
            <person name="da Fonseca R.N."/>
            <person name="Posnien N."/>
            <person name="Reuter R."/>
            <person name="Roth S."/>
            <person name="Savard J."/>
            <person name="Schinko J.B."/>
            <person name="Schmitt C."/>
            <person name="Schoppmeier M."/>
            <person name="Schroder R."/>
            <person name="Shippy T.D."/>
            <person name="Simonnet F."/>
            <person name="Marques-Souza H."/>
            <person name="Tautz D."/>
            <person name="Tomoyasu Y."/>
            <person name="Trauner J."/>
            <person name="Van der Zee M."/>
            <person name="Vervoort M."/>
            <person name="Wittkopp N."/>
            <person name="Wimmer E.A."/>
            <person name="Yang X."/>
            <person name="Jones A.K."/>
            <person name="Sattelle D.B."/>
            <person name="Ebert P.R."/>
            <person name="Nelson D."/>
            <person name="Scott J.G."/>
            <person name="Beeman R.W."/>
            <person name="Muthukrishnan S."/>
            <person name="Kramer K.J."/>
            <person name="Arakane Y."/>
            <person name="Beeman R.W."/>
            <person name="Zhu Q."/>
            <person name="Hogenkamp D."/>
            <person name="Dixit R."/>
            <person name="Oppert B."/>
            <person name="Jiang H."/>
            <person name="Zou Z."/>
            <person name="Marshall J."/>
            <person name="Elpidina E."/>
            <person name="Vinokurov K."/>
            <person name="Oppert C."/>
            <person name="Zou Z."/>
            <person name="Evans J."/>
            <person name="Lu Z."/>
            <person name="Zhao P."/>
            <person name="Sumathipala N."/>
            <person name="Altincicek B."/>
            <person name="Vilcinskas A."/>
            <person name="Williams M."/>
            <person name="Hultmark D."/>
            <person name="Hetru C."/>
            <person name="Jiang H."/>
            <person name="Grimmelikhuijzen C.J."/>
            <person name="Hauser F."/>
            <person name="Cazzamali G."/>
            <person name="Williamson M."/>
            <person name="Park Y."/>
            <person name="Li B."/>
            <person name="Tanaka Y."/>
            <person name="Predel R."/>
            <person name="Neupert S."/>
            <person name="Schachtner J."/>
            <person name="Verleyen P."/>
            <person name="Raible F."/>
            <person name="Bork P."/>
            <person name="Friedrich M."/>
            <person name="Walden K.K."/>
            <person name="Robertson H.M."/>
            <person name="Angeli S."/>
            <person name="Foret S."/>
            <person name="Bucher G."/>
            <person name="Schuetz S."/>
            <person name="Maleszka R."/>
            <person name="Wimmer E.A."/>
            <person name="Beeman R.W."/>
            <person name="Lorenzen M."/>
            <person name="Tomoyasu Y."/>
            <person name="Miller S.C."/>
            <person name="Grossmann D."/>
            <person name="Bucher G."/>
        </authorList>
    </citation>
    <scope>NUCLEOTIDE SEQUENCE [LARGE SCALE GENOMIC DNA]</scope>
    <source>
        <strain evidence="1 2">Georgia GA2</strain>
    </source>
</reference>
<protein>
    <submittedName>
        <fullName evidence="1">Uncharacterized protein</fullName>
    </submittedName>
</protein>
<evidence type="ECO:0000313" key="1">
    <source>
        <dbReference type="EMBL" id="EFA13250.1"/>
    </source>
</evidence>
<name>D7EI48_TRICA</name>
<accession>D7EI48</accession>
<sequence>MSTASAAVRPLASRRDGWQPSLRFRYSYKLPFECLSRFNYAPMSRKIHNSSDNLSWPLIACQAVRFDTGERTIRRCLSKS</sequence>
<reference evidence="1 2" key="2">
    <citation type="journal article" date="2010" name="Nucleic Acids Res.">
        <title>BeetleBase in 2010: revisions to provide comprehensive genomic information for Tribolium castaneum.</title>
        <authorList>
            <person name="Kim H.S."/>
            <person name="Murphy T."/>
            <person name="Xia J."/>
            <person name="Caragea D."/>
            <person name="Park Y."/>
            <person name="Beeman R.W."/>
            <person name="Lorenzen M.D."/>
            <person name="Butcher S."/>
            <person name="Manak J.R."/>
            <person name="Brown S.J."/>
        </authorList>
    </citation>
    <scope>GENOME REANNOTATION</scope>
    <source>
        <strain evidence="1 2">Georgia GA2</strain>
    </source>
</reference>
<dbReference type="AlphaFoldDB" id="D7EI48"/>
<proteinExistence type="predicted"/>
<dbReference type="EMBL" id="KQ971379">
    <property type="protein sequence ID" value="EFA13250.1"/>
    <property type="molecule type" value="Genomic_DNA"/>
</dbReference>
<keyword evidence="2" id="KW-1185">Reference proteome</keyword>
<gene>
    <name evidence="1" type="primary">GLEAN_01520</name>
    <name evidence="1" type="ORF">TcasGA2_TC001520</name>
</gene>